<dbReference type="Proteomes" id="UP000249499">
    <property type="component" value="Plasmid pRt1078"/>
</dbReference>
<sequence>MEATGVLAAGETTAAMAYIKGRRGVSPRQMKLILLVCMLTIGIPVGGWVSGSWFAATISIEFAFVGVWVGLLAIQRLAGSSMRKALAKRGQAYEQPLSLRLTPEALVYDLGDLTMTANWRCVTDLFQTRKYWVFLVQSSAMVLPRRFFTTAEAEHIFIAEAMSRMTDAARARSPDAAKLIGG</sequence>
<evidence type="ECO:0000256" key="1">
    <source>
        <dbReference type="SAM" id="Phobius"/>
    </source>
</evidence>
<evidence type="ECO:0000313" key="2">
    <source>
        <dbReference type="EMBL" id="WFR98062.1"/>
    </source>
</evidence>
<keyword evidence="1" id="KW-1133">Transmembrane helix</keyword>
<organism evidence="2 3">
    <name type="scientific">Rhizobium tumorigenes</name>
    <dbReference type="NCBI Taxonomy" id="2041385"/>
    <lineage>
        <taxon>Bacteria</taxon>
        <taxon>Pseudomonadati</taxon>
        <taxon>Pseudomonadota</taxon>
        <taxon>Alphaproteobacteria</taxon>
        <taxon>Hyphomicrobiales</taxon>
        <taxon>Rhizobiaceae</taxon>
        <taxon>Rhizobium/Agrobacterium group</taxon>
        <taxon>Rhizobium</taxon>
    </lineage>
</organism>
<keyword evidence="1" id="KW-0472">Membrane</keyword>
<dbReference type="EMBL" id="CP117256">
    <property type="protein sequence ID" value="WFR98062.1"/>
    <property type="molecule type" value="Genomic_DNA"/>
</dbReference>
<keyword evidence="2" id="KW-0614">Plasmid</keyword>
<keyword evidence="1" id="KW-0812">Transmembrane</keyword>
<reference evidence="2 3" key="1">
    <citation type="journal article" date="2018" name="Sci. Rep.">
        <title>Rhizobium tumorigenes sp. nov., a novel plant tumorigenic bacterium isolated from cane gall tumors on thornless blackberry.</title>
        <authorList>
            <person name="Kuzmanovi N."/>
            <person name="Smalla K."/>
            <person name="Gronow S."/>
            <person name="PuBawska J."/>
        </authorList>
    </citation>
    <scope>NUCLEOTIDE SEQUENCE [LARGE SCALE GENOMIC DNA]</scope>
    <source>
        <strain evidence="2 3">1078</strain>
    </source>
</reference>
<evidence type="ECO:0000313" key="3">
    <source>
        <dbReference type="Proteomes" id="UP000249499"/>
    </source>
</evidence>
<proteinExistence type="predicted"/>
<keyword evidence="3" id="KW-1185">Reference proteome</keyword>
<dbReference type="KEGG" id="rtu:PR017_19500"/>
<feature type="transmembrane region" description="Helical" evidence="1">
    <location>
        <begin position="32"/>
        <end position="49"/>
    </location>
</feature>
<dbReference type="AlphaFoldDB" id="A0AAF1K8I0"/>
<protein>
    <submittedName>
        <fullName evidence="2">YcxB family protein</fullName>
    </submittedName>
</protein>
<name>A0AAF1K8I0_9HYPH</name>
<dbReference type="RefSeq" id="WP_111219179.1">
    <property type="nucleotide sequence ID" value="NZ_CP117256.1"/>
</dbReference>
<accession>A0AAF1K8I0</accession>
<gene>
    <name evidence="2" type="ORF">PR017_19500</name>
</gene>
<reference evidence="3" key="2">
    <citation type="journal article" date="2023" name="MicrobiologyOpen">
        <title>Genomics of the tumorigenes clade of the family Rhizobiaceae and description of Rhizobium rhododendri sp. nov.</title>
        <authorList>
            <person name="Kuzmanovic N."/>
            <person name="diCenzo G.C."/>
            <person name="Bunk B."/>
            <person name="Sproeer C."/>
            <person name="Fruehling A."/>
            <person name="Neumann-Schaal M."/>
            <person name="Overmann J."/>
            <person name="Smalla K."/>
        </authorList>
    </citation>
    <scope>NUCLEOTIDE SEQUENCE [LARGE SCALE GENOMIC DNA]</scope>
    <source>
        <strain evidence="3">1078</strain>
        <plasmid evidence="3">pRt1078</plasmid>
    </source>
</reference>
<geneLocation type="plasmid" evidence="2 3">
    <name>pRt1078</name>
</geneLocation>
<feature type="transmembrane region" description="Helical" evidence="1">
    <location>
        <begin position="55"/>
        <end position="74"/>
    </location>
</feature>